<dbReference type="InterPro" id="IPR029060">
    <property type="entry name" value="PIN-like_dom_sf"/>
</dbReference>
<dbReference type="Proteomes" id="UP000241206">
    <property type="component" value="Unassembled WGS sequence"/>
</dbReference>
<dbReference type="CDD" id="cd09872">
    <property type="entry name" value="PIN_Sll0205-like"/>
    <property type="match status" value="1"/>
</dbReference>
<evidence type="ECO:0000313" key="2">
    <source>
        <dbReference type="EMBL" id="PTD18966.1"/>
    </source>
</evidence>
<accession>A0A2T4HT44</accession>
<proteinExistence type="predicted"/>
<protein>
    <recommendedName>
        <fullName evidence="1">PIN domain-containing protein</fullName>
    </recommendedName>
</protein>
<feature type="domain" description="PIN" evidence="1">
    <location>
        <begin position="4"/>
        <end position="133"/>
    </location>
</feature>
<dbReference type="RefSeq" id="WP_107395285.1">
    <property type="nucleotide sequence ID" value="NZ_PHHF01000058.1"/>
</dbReference>
<evidence type="ECO:0000313" key="3">
    <source>
        <dbReference type="Proteomes" id="UP000241206"/>
    </source>
</evidence>
<comment type="caution">
    <text evidence="2">The sequence shown here is derived from an EMBL/GenBank/DDBJ whole genome shotgun (WGS) entry which is preliminary data.</text>
</comment>
<dbReference type="AlphaFoldDB" id="A0A2T4HT44"/>
<organism evidence="2 3">
    <name type="scientific">Edaphosphingomonas fennica</name>
    <dbReference type="NCBI Taxonomy" id="114404"/>
    <lineage>
        <taxon>Bacteria</taxon>
        <taxon>Pseudomonadati</taxon>
        <taxon>Pseudomonadota</taxon>
        <taxon>Alphaproteobacteria</taxon>
        <taxon>Sphingomonadales</taxon>
        <taxon>Rhizorhabdaceae</taxon>
        <taxon>Edaphosphingomonas</taxon>
    </lineage>
</organism>
<dbReference type="Pfam" id="PF01850">
    <property type="entry name" value="PIN"/>
    <property type="match status" value="1"/>
</dbReference>
<dbReference type="EMBL" id="PHHF01000058">
    <property type="protein sequence ID" value="PTD18966.1"/>
    <property type="molecule type" value="Genomic_DNA"/>
</dbReference>
<keyword evidence="3" id="KW-1185">Reference proteome</keyword>
<dbReference type="InterPro" id="IPR052919">
    <property type="entry name" value="TA_system_RNase"/>
</dbReference>
<gene>
    <name evidence="2" type="ORF">CV103_13990</name>
</gene>
<reference evidence="2 3" key="1">
    <citation type="submission" date="2017-11" db="EMBL/GenBank/DDBJ databases">
        <title>Sphingomonas oleivorans sp. nov., isolated from oil-contaminated soil.</title>
        <authorList>
            <person name="Wang L."/>
            <person name="Chen L."/>
        </authorList>
    </citation>
    <scope>NUCLEOTIDE SEQUENCE [LARGE SCALE GENOMIC DNA]</scope>
    <source>
        <strain evidence="2 3">K101</strain>
    </source>
</reference>
<dbReference type="SUPFAM" id="SSF88723">
    <property type="entry name" value="PIN domain-like"/>
    <property type="match status" value="1"/>
</dbReference>
<name>A0A2T4HT44_9SPHN</name>
<evidence type="ECO:0000259" key="1">
    <source>
        <dbReference type="Pfam" id="PF01850"/>
    </source>
</evidence>
<dbReference type="PANTHER" id="PTHR36173">
    <property type="entry name" value="RIBONUCLEASE VAPC16-RELATED"/>
    <property type="match status" value="1"/>
</dbReference>
<dbReference type="InterPro" id="IPR041705">
    <property type="entry name" value="PIN_Sll0205"/>
</dbReference>
<dbReference type="PANTHER" id="PTHR36173:SF1">
    <property type="entry name" value="RIBONUCLEASE VAPC22"/>
    <property type="match status" value="1"/>
</dbReference>
<sequence>MPGILLDTHALYWLVSGEEELLEQALVAIGENQEAGTLFVSPITAWELSVATKKNRVAGRPHLGDDPPDRWFREAVRVTSARIIPIQQRISCEAANIVTDTGHKDPGDCFLIATARVRRIPIVTRDEIMQTIAAENAGYLDVIAC</sequence>
<dbReference type="InterPro" id="IPR002716">
    <property type="entry name" value="PIN_dom"/>
</dbReference>
<dbReference type="Gene3D" id="3.40.50.1010">
    <property type="entry name" value="5'-nuclease"/>
    <property type="match status" value="1"/>
</dbReference>